<name>A0ABY5PNS8_9ACTN</name>
<dbReference type="Gene3D" id="3.40.718.10">
    <property type="entry name" value="Isopropylmalate Dehydrogenase"/>
    <property type="match status" value="1"/>
</dbReference>
<accession>A0ABY5PNS8</accession>
<reference evidence="2" key="1">
    <citation type="submission" date="2021-11" db="EMBL/GenBank/DDBJ databases">
        <title>Cultivation dependent microbiological survey of springs from the worlds oldest radium mine currently devoted to the extraction of radon-saturated water.</title>
        <authorList>
            <person name="Kapinusova G."/>
            <person name="Smrhova T."/>
            <person name="Strejcek M."/>
            <person name="Suman J."/>
            <person name="Jani K."/>
            <person name="Pajer P."/>
            <person name="Uhlik O."/>
        </authorList>
    </citation>
    <scope>NUCLEOTIDE SEQUENCE [LARGE SCALE GENOMIC DNA]</scope>
    <source>
        <strain evidence="2">J379</strain>
    </source>
</reference>
<evidence type="ECO:0000313" key="1">
    <source>
        <dbReference type="EMBL" id="UUY06318.1"/>
    </source>
</evidence>
<dbReference type="EMBL" id="CP088295">
    <property type="protein sequence ID" value="UUY06318.1"/>
    <property type="molecule type" value="Genomic_DNA"/>
</dbReference>
<proteinExistence type="predicted"/>
<dbReference type="Proteomes" id="UP001058860">
    <property type="component" value="Chromosome"/>
</dbReference>
<organism evidence="1 2">
    <name type="scientific">Svornostia abyssi</name>
    <dbReference type="NCBI Taxonomy" id="2898438"/>
    <lineage>
        <taxon>Bacteria</taxon>
        <taxon>Bacillati</taxon>
        <taxon>Actinomycetota</taxon>
        <taxon>Thermoleophilia</taxon>
        <taxon>Solirubrobacterales</taxon>
        <taxon>Baekduiaceae</taxon>
        <taxon>Svornostia</taxon>
    </lineage>
</organism>
<keyword evidence="2" id="KW-1185">Reference proteome</keyword>
<sequence length="75" mass="7703">MILSCGAILHYAAAAGHAGADLGSRAVYESVLEATAAGVRTFDLGGTASTSDFTTDVIQRIKTKLEVWSSLGTTV</sequence>
<protein>
    <submittedName>
        <fullName evidence="1">Uncharacterized protein</fullName>
    </submittedName>
</protein>
<evidence type="ECO:0000313" key="2">
    <source>
        <dbReference type="Proteomes" id="UP001058860"/>
    </source>
</evidence>
<gene>
    <name evidence="1" type="ORF">LRS13_16620</name>
</gene>
<dbReference type="SUPFAM" id="SSF53659">
    <property type="entry name" value="Isocitrate/Isopropylmalate dehydrogenase-like"/>
    <property type="match status" value="1"/>
</dbReference>